<keyword evidence="2" id="KW-1185">Reference proteome</keyword>
<proteinExistence type="predicted"/>
<reference evidence="1 2" key="1">
    <citation type="submission" date="2014-06" db="EMBL/GenBank/DDBJ databases">
        <authorList>
            <person name="Swart Estienne"/>
        </authorList>
    </citation>
    <scope>NUCLEOTIDE SEQUENCE [LARGE SCALE GENOMIC DNA]</scope>
    <source>
        <strain evidence="1 2">130c</strain>
    </source>
</reference>
<dbReference type="Proteomes" id="UP000039865">
    <property type="component" value="Unassembled WGS sequence"/>
</dbReference>
<sequence>MIRFDNNPVVKIEELLTTNGQKDARLFDMLNQLYLRNQFEKCQLFQQFYIKKMQEKQSILQKSKEIPLKFSSANNTSSDFYHQQSLSKLTNPSLNANSISKQSQYKSNQTVHSVYLNNQSRLDTAIGTKLTIVSNNNLSKVSNEMYDTENFITNKVKIMNTQMLETHDNPYKQVQYETNIPSFNEATPDFKTNKSSLPQIPSSKYSKFCQEDQVRAQNANTKIRTKIQTSIKHNQPNKKLVDILRNQNNAALNLNK</sequence>
<organism evidence="1 2">
    <name type="scientific">Stylonychia lemnae</name>
    <name type="common">Ciliate</name>
    <dbReference type="NCBI Taxonomy" id="5949"/>
    <lineage>
        <taxon>Eukaryota</taxon>
        <taxon>Sar</taxon>
        <taxon>Alveolata</taxon>
        <taxon>Ciliophora</taxon>
        <taxon>Intramacronucleata</taxon>
        <taxon>Spirotrichea</taxon>
        <taxon>Stichotrichia</taxon>
        <taxon>Sporadotrichida</taxon>
        <taxon>Oxytrichidae</taxon>
        <taxon>Stylonychinae</taxon>
        <taxon>Stylonychia</taxon>
    </lineage>
</organism>
<protein>
    <submittedName>
        <fullName evidence="1">Uncharacterized protein</fullName>
    </submittedName>
</protein>
<gene>
    <name evidence="1" type="primary">Contig4076.g4358</name>
    <name evidence="1" type="ORF">STYLEM_6594</name>
</gene>
<evidence type="ECO:0000313" key="2">
    <source>
        <dbReference type="Proteomes" id="UP000039865"/>
    </source>
</evidence>
<dbReference type="InParanoid" id="A0A078A5V6"/>
<evidence type="ECO:0000313" key="1">
    <source>
        <dbReference type="EMBL" id="CDW77630.1"/>
    </source>
</evidence>
<dbReference type="AlphaFoldDB" id="A0A078A5V6"/>
<dbReference type="EMBL" id="CCKQ01006324">
    <property type="protein sequence ID" value="CDW77630.1"/>
    <property type="molecule type" value="Genomic_DNA"/>
</dbReference>
<name>A0A078A5V6_STYLE</name>
<accession>A0A078A5V6</accession>